<dbReference type="KEGG" id="slau:SLA_3820"/>
<organism evidence="3 4">
    <name type="scientific">Streptomyces laurentii</name>
    <dbReference type="NCBI Taxonomy" id="39478"/>
    <lineage>
        <taxon>Bacteria</taxon>
        <taxon>Bacillati</taxon>
        <taxon>Actinomycetota</taxon>
        <taxon>Actinomycetes</taxon>
        <taxon>Kitasatosporales</taxon>
        <taxon>Streptomycetaceae</taxon>
        <taxon>Streptomyces</taxon>
    </lineage>
</organism>
<evidence type="ECO:0000256" key="2">
    <source>
        <dbReference type="SAM" id="Phobius"/>
    </source>
</evidence>
<name>A0A169NNI1_STRLU</name>
<feature type="transmembrane region" description="Helical" evidence="2">
    <location>
        <begin position="85"/>
        <end position="105"/>
    </location>
</feature>
<dbReference type="RefSeq" id="WP_359885577.1">
    <property type="nucleotide sequence ID" value="NZ_JBEYHT010000105.1"/>
</dbReference>
<sequence>MSRRFRPRTAQVPAGATTVHIPQQRGSRSAGPVVVLVSEPPRSLSSRATRALGRLAWHYRAAWAPTGFALLAYPLVAVVHVVGPWAAWVLAAATLAPPVGVWWRVRKHADRLGERPGRLLTLAGLVTAALGWAAATVHFGPLTAPLAWLWLGLTLAAQSFWLVIRRSK</sequence>
<gene>
    <name evidence="3" type="ORF">SLA_3820</name>
</gene>
<evidence type="ECO:0000313" key="3">
    <source>
        <dbReference type="EMBL" id="BAU84722.1"/>
    </source>
</evidence>
<protein>
    <submittedName>
        <fullName evidence="3">Integral membrane protein</fullName>
    </submittedName>
</protein>
<feature type="transmembrane region" description="Helical" evidence="2">
    <location>
        <begin position="117"/>
        <end position="135"/>
    </location>
</feature>
<proteinExistence type="predicted"/>
<keyword evidence="4" id="KW-1185">Reference proteome</keyword>
<feature type="transmembrane region" description="Helical" evidence="2">
    <location>
        <begin position="57"/>
        <end position="79"/>
    </location>
</feature>
<dbReference type="EMBL" id="AP017424">
    <property type="protein sequence ID" value="BAU84722.1"/>
    <property type="molecule type" value="Genomic_DNA"/>
</dbReference>
<feature type="transmembrane region" description="Helical" evidence="2">
    <location>
        <begin position="147"/>
        <end position="164"/>
    </location>
</feature>
<keyword evidence="2" id="KW-0812">Transmembrane</keyword>
<evidence type="ECO:0000256" key="1">
    <source>
        <dbReference type="SAM" id="MobiDB-lite"/>
    </source>
</evidence>
<dbReference type="AlphaFoldDB" id="A0A169NNI1"/>
<keyword evidence="2" id="KW-0472">Membrane</keyword>
<accession>A0A169NNI1</accession>
<keyword evidence="2" id="KW-1133">Transmembrane helix</keyword>
<evidence type="ECO:0000313" key="4">
    <source>
        <dbReference type="Proteomes" id="UP000217676"/>
    </source>
</evidence>
<dbReference type="Proteomes" id="UP000217676">
    <property type="component" value="Chromosome"/>
</dbReference>
<reference evidence="3 4" key="1">
    <citation type="journal article" date="2016" name="Genome Announc.">
        <title>Complete Genome Sequence of Thiostrepton-Producing Streptomyces laurentii ATCC 31255.</title>
        <authorList>
            <person name="Doi K."/>
            <person name="Fujino Y."/>
            <person name="Nagayoshi Y."/>
            <person name="Ohshima T."/>
            <person name="Ogata S."/>
        </authorList>
    </citation>
    <scope>NUCLEOTIDE SEQUENCE [LARGE SCALE GENOMIC DNA]</scope>
    <source>
        <strain evidence="3 4">ATCC 31255</strain>
    </source>
</reference>
<feature type="region of interest" description="Disordered" evidence="1">
    <location>
        <begin position="1"/>
        <end position="27"/>
    </location>
</feature>